<dbReference type="Proteomes" id="UP001188597">
    <property type="component" value="Unassembled WGS sequence"/>
</dbReference>
<name>A0AA89AFN6_9ASTE</name>
<evidence type="ECO:0000313" key="2">
    <source>
        <dbReference type="EMBL" id="KAK3000913.1"/>
    </source>
</evidence>
<dbReference type="EMBL" id="JAVXUP010002893">
    <property type="protein sequence ID" value="KAK3000913.1"/>
    <property type="molecule type" value="Genomic_DNA"/>
</dbReference>
<sequence length="111" mass="12172">MGKDLKELQATKKPISTTNGSKEKSNKGEANLLLCFALISTGLVFLHLKEKDMNPAAKAAGVKDDGSTSEIDQLKALQNTEFEMKDLKATKKMIGTRISRDRSTVQEAMEN</sequence>
<evidence type="ECO:0000256" key="1">
    <source>
        <dbReference type="SAM" id="MobiDB-lite"/>
    </source>
</evidence>
<keyword evidence="3" id="KW-1185">Reference proteome</keyword>
<dbReference type="AlphaFoldDB" id="A0AA89AFN6"/>
<feature type="compositionally biased region" description="Basic and acidic residues" evidence="1">
    <location>
        <begin position="1"/>
        <end position="10"/>
    </location>
</feature>
<organism evidence="2 3">
    <name type="scientific">Escallonia herrerae</name>
    <dbReference type="NCBI Taxonomy" id="1293975"/>
    <lineage>
        <taxon>Eukaryota</taxon>
        <taxon>Viridiplantae</taxon>
        <taxon>Streptophyta</taxon>
        <taxon>Embryophyta</taxon>
        <taxon>Tracheophyta</taxon>
        <taxon>Spermatophyta</taxon>
        <taxon>Magnoliopsida</taxon>
        <taxon>eudicotyledons</taxon>
        <taxon>Gunneridae</taxon>
        <taxon>Pentapetalae</taxon>
        <taxon>asterids</taxon>
        <taxon>campanulids</taxon>
        <taxon>Escalloniales</taxon>
        <taxon>Escalloniaceae</taxon>
        <taxon>Escallonia</taxon>
    </lineage>
</organism>
<feature type="region of interest" description="Disordered" evidence="1">
    <location>
        <begin position="1"/>
        <end position="25"/>
    </location>
</feature>
<proteinExistence type="predicted"/>
<gene>
    <name evidence="2" type="ORF">RJ639_022232</name>
</gene>
<comment type="caution">
    <text evidence="2">The sequence shown here is derived from an EMBL/GenBank/DDBJ whole genome shotgun (WGS) entry which is preliminary data.</text>
</comment>
<accession>A0AA89AFN6</accession>
<reference evidence="2" key="1">
    <citation type="submission" date="2022-12" db="EMBL/GenBank/DDBJ databases">
        <title>Draft genome assemblies for two species of Escallonia (Escalloniales).</title>
        <authorList>
            <person name="Chanderbali A."/>
            <person name="Dervinis C."/>
            <person name="Anghel I."/>
            <person name="Soltis D."/>
            <person name="Soltis P."/>
            <person name="Zapata F."/>
        </authorList>
    </citation>
    <scope>NUCLEOTIDE SEQUENCE</scope>
    <source>
        <strain evidence="2">UCBG64.0493</strain>
        <tissue evidence="2">Leaf</tissue>
    </source>
</reference>
<protein>
    <submittedName>
        <fullName evidence="2">Uncharacterized protein</fullName>
    </submittedName>
</protein>
<evidence type="ECO:0000313" key="3">
    <source>
        <dbReference type="Proteomes" id="UP001188597"/>
    </source>
</evidence>